<evidence type="ECO:0000256" key="3">
    <source>
        <dbReference type="ARBA" id="ARBA00023110"/>
    </source>
</evidence>
<evidence type="ECO:0000259" key="7">
    <source>
        <dbReference type="PROSITE" id="PS50059"/>
    </source>
</evidence>
<evidence type="ECO:0000313" key="8">
    <source>
        <dbReference type="EMBL" id="SCB75881.1"/>
    </source>
</evidence>
<dbReference type="PANTHER" id="PTHR47861">
    <property type="entry name" value="FKBP-TYPE PEPTIDYL-PROLYL CIS-TRANS ISOMERASE SLYD"/>
    <property type="match status" value="1"/>
</dbReference>
<organism evidence="8 9">
    <name type="scientific">Kosakonia oryziphila</name>
    <dbReference type="NCBI Taxonomy" id="1005667"/>
    <lineage>
        <taxon>Bacteria</taxon>
        <taxon>Pseudomonadati</taxon>
        <taxon>Pseudomonadota</taxon>
        <taxon>Gammaproteobacteria</taxon>
        <taxon>Enterobacterales</taxon>
        <taxon>Enterobacteriaceae</taxon>
        <taxon>Kosakonia</taxon>
    </lineage>
</organism>
<dbReference type="EC" id="5.2.1.8" evidence="6"/>
<proteinExistence type="inferred from homology"/>
<dbReference type="GO" id="GO:0003755">
    <property type="term" value="F:peptidyl-prolyl cis-trans isomerase activity"/>
    <property type="evidence" value="ECO:0007669"/>
    <property type="project" value="UniProtKB-UniRule"/>
</dbReference>
<keyword evidence="3 5" id="KW-0697">Rotamase</keyword>
<dbReference type="Proteomes" id="UP000198515">
    <property type="component" value="Unassembled WGS sequence"/>
</dbReference>
<comment type="similarity">
    <text evidence="2 6">Belongs to the FKBP-type PPIase family.</text>
</comment>
<dbReference type="InterPro" id="IPR001179">
    <property type="entry name" value="PPIase_FKBP_dom"/>
</dbReference>
<name>A0A1C3Z0I9_9ENTR</name>
<dbReference type="AlphaFoldDB" id="A0A1C3Z0I9"/>
<keyword evidence="4 5" id="KW-0413">Isomerase</keyword>
<dbReference type="SUPFAM" id="SSF54534">
    <property type="entry name" value="FKBP-like"/>
    <property type="match status" value="1"/>
</dbReference>
<dbReference type="InterPro" id="IPR048261">
    <property type="entry name" value="SlpA/SlyD-like_ins_sf"/>
</dbReference>
<gene>
    <name evidence="8" type="ORF">GA0061070_1001113</name>
</gene>
<evidence type="ECO:0000256" key="1">
    <source>
        <dbReference type="ARBA" id="ARBA00000971"/>
    </source>
</evidence>
<evidence type="ECO:0000256" key="6">
    <source>
        <dbReference type="RuleBase" id="RU003915"/>
    </source>
</evidence>
<evidence type="ECO:0000256" key="2">
    <source>
        <dbReference type="ARBA" id="ARBA00006577"/>
    </source>
</evidence>
<evidence type="ECO:0000256" key="5">
    <source>
        <dbReference type="PROSITE-ProRule" id="PRU00277"/>
    </source>
</evidence>
<evidence type="ECO:0000256" key="4">
    <source>
        <dbReference type="ARBA" id="ARBA00023235"/>
    </source>
</evidence>
<dbReference type="EMBL" id="FMBC01000001">
    <property type="protein sequence ID" value="SCB75881.1"/>
    <property type="molecule type" value="Genomic_DNA"/>
</dbReference>
<dbReference type="Gene3D" id="3.10.50.40">
    <property type="match status" value="1"/>
</dbReference>
<dbReference type="PANTHER" id="PTHR47861:SF4">
    <property type="entry name" value="FKBP-TYPE 16 KDA PEPTIDYL-PROLYL CIS-TRANS ISOMERASE"/>
    <property type="match status" value="1"/>
</dbReference>
<evidence type="ECO:0000313" key="9">
    <source>
        <dbReference type="Proteomes" id="UP000198515"/>
    </source>
</evidence>
<dbReference type="Pfam" id="PF00254">
    <property type="entry name" value="FKBP_C"/>
    <property type="match status" value="1"/>
</dbReference>
<dbReference type="NCBIfam" id="NF011676">
    <property type="entry name" value="PRK15095.1"/>
    <property type="match status" value="1"/>
</dbReference>
<feature type="domain" description="PPIase FKBP-type" evidence="7">
    <location>
        <begin position="45"/>
        <end position="109"/>
    </location>
</feature>
<dbReference type="FunFam" id="2.40.10.330:FF:000002">
    <property type="entry name" value="Peptidyl-prolyl cis-trans isomerase"/>
    <property type="match status" value="1"/>
</dbReference>
<dbReference type="Gene3D" id="2.40.10.330">
    <property type="match status" value="1"/>
</dbReference>
<reference evidence="9" key="1">
    <citation type="submission" date="2016-08" db="EMBL/GenBank/DDBJ databases">
        <authorList>
            <person name="Varghese N."/>
            <person name="Submissions Spin"/>
        </authorList>
    </citation>
    <scope>NUCLEOTIDE SEQUENCE [LARGE SCALE GENOMIC DNA]</scope>
    <source>
        <strain evidence="9">REICA_142</strain>
    </source>
</reference>
<comment type="catalytic activity">
    <reaction evidence="1 5 6">
        <text>[protein]-peptidylproline (omega=180) = [protein]-peptidylproline (omega=0)</text>
        <dbReference type="Rhea" id="RHEA:16237"/>
        <dbReference type="Rhea" id="RHEA-COMP:10747"/>
        <dbReference type="Rhea" id="RHEA-COMP:10748"/>
        <dbReference type="ChEBI" id="CHEBI:83833"/>
        <dbReference type="ChEBI" id="CHEBI:83834"/>
        <dbReference type="EC" id="5.2.1.8"/>
    </reaction>
</comment>
<sequence length="193" mass="20672">MPGGLCLPGLQNLWLPIGPVSKAPPGKQVSQNKRATCMSKSVQSDSAVLVHFTLKLEDGSLAESTRNNGKPALFRLGDGSLSEGLEQHLLGLKAGEKKVFSLEPDAAFGTPSPDLIQYFSRREFMDAGEPEIGAIMLFTAMDGSEMPGVIREINGDSITVDFNHPLAGRTVHFDIDVLEVDPVLEETNADPVG</sequence>
<keyword evidence="9" id="KW-1185">Reference proteome</keyword>
<dbReference type="PROSITE" id="PS50059">
    <property type="entry name" value="FKBP_PPIASE"/>
    <property type="match status" value="1"/>
</dbReference>
<accession>A0A1C3Z0I9</accession>
<dbReference type="InterPro" id="IPR046357">
    <property type="entry name" value="PPIase_dom_sf"/>
</dbReference>
<protein>
    <recommendedName>
        <fullName evidence="6">Peptidyl-prolyl cis-trans isomerase</fullName>
        <ecNumber evidence="6">5.2.1.8</ecNumber>
    </recommendedName>
</protein>